<dbReference type="Proteomes" id="UP000238304">
    <property type="component" value="Chromosome"/>
</dbReference>
<organism evidence="1 2">
    <name type="scientific">Bacteroides zoogleoformans</name>
    <dbReference type="NCBI Taxonomy" id="28119"/>
    <lineage>
        <taxon>Bacteria</taxon>
        <taxon>Pseudomonadati</taxon>
        <taxon>Bacteroidota</taxon>
        <taxon>Bacteroidia</taxon>
        <taxon>Bacteroidales</taxon>
        <taxon>Bacteroidaceae</taxon>
        <taxon>Bacteroides</taxon>
    </lineage>
</organism>
<keyword evidence="2" id="KW-1185">Reference proteome</keyword>
<accession>A0ABN5IJ82</accession>
<dbReference type="RefSeq" id="WP_106041183.1">
    <property type="nucleotide sequence ID" value="NZ_CALHZC010000078.1"/>
</dbReference>
<protein>
    <submittedName>
        <fullName evidence="1">Uncharacterized protein</fullName>
    </submittedName>
</protein>
<sequence length="72" mass="8463">MAWAFLTDTSSREWHVVGSHLNYAFIVENNTILEKLPLEYIEICDSTMNPLDNYKIGPRKLDESIPLNRFYK</sequence>
<evidence type="ECO:0000313" key="1">
    <source>
        <dbReference type="EMBL" id="AVM52884.1"/>
    </source>
</evidence>
<proteinExistence type="predicted"/>
<name>A0ABN5IJ82_9BACE</name>
<dbReference type="EMBL" id="CP027231">
    <property type="protein sequence ID" value="AVM52884.1"/>
    <property type="molecule type" value="Genomic_DNA"/>
</dbReference>
<reference evidence="1 2" key="1">
    <citation type="submission" date="2018-02" db="EMBL/GenBank/DDBJ databases">
        <authorList>
            <person name="Holder M.E."/>
            <person name="Ajami N.J."/>
            <person name="Petrosino J.F."/>
        </authorList>
    </citation>
    <scope>NUCLEOTIDE SEQUENCE [LARGE SCALE GENOMIC DNA]</scope>
    <source>
        <strain evidence="1 2">ATCC 33285</strain>
    </source>
</reference>
<gene>
    <name evidence="1" type="ORF">C4H11_07990</name>
</gene>
<evidence type="ECO:0000313" key="2">
    <source>
        <dbReference type="Proteomes" id="UP000238304"/>
    </source>
</evidence>